<evidence type="ECO:0000256" key="1">
    <source>
        <dbReference type="SAM" id="Phobius"/>
    </source>
</evidence>
<name>A0A8S4PT80_OWEFU</name>
<protein>
    <submittedName>
        <fullName evidence="2">Uncharacterized protein</fullName>
    </submittedName>
</protein>
<reference evidence="2" key="1">
    <citation type="submission" date="2022-03" db="EMBL/GenBank/DDBJ databases">
        <authorList>
            <person name="Martin C."/>
        </authorList>
    </citation>
    <scope>NUCLEOTIDE SEQUENCE</scope>
</reference>
<gene>
    <name evidence="2" type="ORF">OFUS_LOCUS20920</name>
</gene>
<accession>A0A8S4PT80</accession>
<keyword evidence="1" id="KW-0812">Transmembrane</keyword>
<dbReference type="PANTHER" id="PTHR40743">
    <property type="entry name" value="NUCLEOTIDE-DIPHOSPHO-SUGAR TRANSFERASE CONTAINING PROTEIN"/>
    <property type="match status" value="1"/>
</dbReference>
<dbReference type="OrthoDB" id="5977719at2759"/>
<dbReference type="PANTHER" id="PTHR40743:SF1">
    <property type="entry name" value="POSSIBLE GLYCOSYLTRANSFERASE"/>
    <property type="match status" value="1"/>
</dbReference>
<feature type="transmembrane region" description="Helical" evidence="1">
    <location>
        <begin position="12"/>
        <end position="33"/>
    </location>
</feature>
<dbReference type="Proteomes" id="UP000749559">
    <property type="component" value="Unassembled WGS sequence"/>
</dbReference>
<sequence>MAAQFTGRRFQKGLKLTISVFACIILICALYGICTKENNTLQPWIRNHLPIPSAERNVQIPSITCDVMMNIVTSFPDSLANETYLASRGYEHEDMTKRRNRHIEYLYTLKKNIEHPCVEQIHLLVESGSVKESIKTQTLIPINLSRVDKLLTFSEIKGRPTMKMLAEYASKNLIGKVVAFQNADIIVGEGFENVKMQYLKDMRIFYSLSRQGAMNATFCQLRNYCDSYLGAHDTYMLYLGTPFTPKAMSLLDFPMNAYGAENVLMYVIREFMHYKLMNPCKVLKIYHHHCSNVRSSKREPRVNNKYSAISDPVNFLF</sequence>
<dbReference type="EMBL" id="CAIIXF020000010">
    <property type="protein sequence ID" value="CAH1796520.1"/>
    <property type="molecule type" value="Genomic_DNA"/>
</dbReference>
<keyword evidence="3" id="KW-1185">Reference proteome</keyword>
<evidence type="ECO:0000313" key="2">
    <source>
        <dbReference type="EMBL" id="CAH1796520.1"/>
    </source>
</evidence>
<keyword evidence="1" id="KW-1133">Transmembrane helix</keyword>
<keyword evidence="1" id="KW-0472">Membrane</keyword>
<organism evidence="2 3">
    <name type="scientific">Owenia fusiformis</name>
    <name type="common">Polychaete worm</name>
    <dbReference type="NCBI Taxonomy" id="6347"/>
    <lineage>
        <taxon>Eukaryota</taxon>
        <taxon>Metazoa</taxon>
        <taxon>Spiralia</taxon>
        <taxon>Lophotrochozoa</taxon>
        <taxon>Annelida</taxon>
        <taxon>Polychaeta</taxon>
        <taxon>Sedentaria</taxon>
        <taxon>Canalipalpata</taxon>
        <taxon>Sabellida</taxon>
        <taxon>Oweniida</taxon>
        <taxon>Oweniidae</taxon>
        <taxon>Owenia</taxon>
    </lineage>
</organism>
<evidence type="ECO:0000313" key="3">
    <source>
        <dbReference type="Proteomes" id="UP000749559"/>
    </source>
</evidence>
<comment type="caution">
    <text evidence="2">The sequence shown here is derived from an EMBL/GenBank/DDBJ whole genome shotgun (WGS) entry which is preliminary data.</text>
</comment>
<dbReference type="AlphaFoldDB" id="A0A8S4PT80"/>
<proteinExistence type="predicted"/>